<keyword evidence="8" id="KW-1185">Reference proteome</keyword>
<evidence type="ECO:0000256" key="4">
    <source>
        <dbReference type="ARBA" id="ARBA00023163"/>
    </source>
</evidence>
<dbReference type="CDD" id="cd06267">
    <property type="entry name" value="PBP1_LacI_sugar_binding-like"/>
    <property type="match status" value="1"/>
</dbReference>
<organism evidence="7 8">
    <name type="scientific">Jiangella aurantiaca</name>
    <dbReference type="NCBI Taxonomy" id="2530373"/>
    <lineage>
        <taxon>Bacteria</taxon>
        <taxon>Bacillati</taxon>
        <taxon>Actinomycetota</taxon>
        <taxon>Actinomycetes</taxon>
        <taxon>Jiangellales</taxon>
        <taxon>Jiangellaceae</taxon>
        <taxon>Jiangella</taxon>
    </lineage>
</organism>
<keyword evidence="4" id="KW-0804">Transcription</keyword>
<dbReference type="AlphaFoldDB" id="A0A4R4ZYQ6"/>
<feature type="compositionally biased region" description="Low complexity" evidence="5">
    <location>
        <begin position="40"/>
        <end position="59"/>
    </location>
</feature>
<dbReference type="CDD" id="cd01392">
    <property type="entry name" value="HTH_LacI"/>
    <property type="match status" value="1"/>
</dbReference>
<dbReference type="Pfam" id="PF13377">
    <property type="entry name" value="Peripla_BP_3"/>
    <property type="match status" value="1"/>
</dbReference>
<dbReference type="PROSITE" id="PS50932">
    <property type="entry name" value="HTH_LACI_2"/>
    <property type="match status" value="1"/>
</dbReference>
<dbReference type="PANTHER" id="PTHR30146:SF148">
    <property type="entry name" value="HTH-TYPE TRANSCRIPTIONAL REPRESSOR PURR-RELATED"/>
    <property type="match status" value="1"/>
</dbReference>
<protein>
    <submittedName>
        <fullName evidence="7">LacI family transcriptional regulator</fullName>
    </submittedName>
</protein>
<keyword evidence="3" id="KW-0238">DNA-binding</keyword>
<dbReference type="GO" id="GO:0003700">
    <property type="term" value="F:DNA-binding transcription factor activity"/>
    <property type="evidence" value="ECO:0007669"/>
    <property type="project" value="TreeGrafter"/>
</dbReference>
<evidence type="ECO:0000259" key="6">
    <source>
        <dbReference type="PROSITE" id="PS50932"/>
    </source>
</evidence>
<comment type="caution">
    <text evidence="7">The sequence shown here is derived from an EMBL/GenBank/DDBJ whole genome shotgun (WGS) entry which is preliminary data.</text>
</comment>
<dbReference type="InterPro" id="IPR000843">
    <property type="entry name" value="HTH_LacI"/>
</dbReference>
<gene>
    <name evidence="7" type="ORF">E1262_28370</name>
</gene>
<evidence type="ECO:0000256" key="5">
    <source>
        <dbReference type="SAM" id="MobiDB-lite"/>
    </source>
</evidence>
<keyword evidence="1" id="KW-0678">Repressor</keyword>
<dbReference type="Proteomes" id="UP000295217">
    <property type="component" value="Unassembled WGS sequence"/>
</dbReference>
<dbReference type="InterPro" id="IPR028082">
    <property type="entry name" value="Peripla_BP_I"/>
</dbReference>
<dbReference type="InterPro" id="IPR046335">
    <property type="entry name" value="LacI/GalR-like_sensor"/>
</dbReference>
<dbReference type="SUPFAM" id="SSF53822">
    <property type="entry name" value="Periplasmic binding protein-like I"/>
    <property type="match status" value="1"/>
</dbReference>
<evidence type="ECO:0000256" key="1">
    <source>
        <dbReference type="ARBA" id="ARBA00022491"/>
    </source>
</evidence>
<name>A0A4R4ZYQ6_9ACTN</name>
<evidence type="ECO:0000256" key="3">
    <source>
        <dbReference type="ARBA" id="ARBA00023125"/>
    </source>
</evidence>
<dbReference type="InterPro" id="IPR010982">
    <property type="entry name" value="Lambda_DNA-bd_dom_sf"/>
</dbReference>
<feature type="domain" description="HTH lacI-type" evidence="6">
    <location>
        <begin position="127"/>
        <end position="181"/>
    </location>
</feature>
<keyword evidence="2" id="KW-0805">Transcription regulation</keyword>
<dbReference type="PANTHER" id="PTHR30146">
    <property type="entry name" value="LACI-RELATED TRANSCRIPTIONAL REPRESSOR"/>
    <property type="match status" value="1"/>
</dbReference>
<evidence type="ECO:0000313" key="7">
    <source>
        <dbReference type="EMBL" id="TDD64411.1"/>
    </source>
</evidence>
<evidence type="ECO:0000313" key="8">
    <source>
        <dbReference type="Proteomes" id="UP000295217"/>
    </source>
</evidence>
<dbReference type="SUPFAM" id="SSF47413">
    <property type="entry name" value="lambda repressor-like DNA-binding domains"/>
    <property type="match status" value="1"/>
</dbReference>
<dbReference type="Gene3D" id="3.40.50.2300">
    <property type="match status" value="2"/>
</dbReference>
<sequence>MSGPSNVLCHQPPPKRWTNAGTLSPSGSGGRYTRTRTPRDPYGTVASSTRTAASRGSAPTSSAIAATYAAFIRLRRSGTLRPVSGGRNEGAVWSQSRMTGSIGMSLLNESKHFDSADIIGAMTGREVTIYDVAQRAQVSISTVSLALNQPGRVKQPTLDRVLTAADELGFIPKVRAVMQARRGLGRIAAVAPFSSYPSFSRRLAGVMAELGDSGTQLLVSDCEDIAVADSPVLASIPVRGHVDGLLNLGVPMDEKIGERLKNRLPTILLDVRYPGLPTIGVDFREGGRQIGRHLHEFGHRSIIFVKEVERYQFDSPPNLTLAGLRDVLGIEAVHEVIVARGTNAGREGVAAVLGDADLAGLVTAFVGSRDLVAIGAATELRRRGLDVPGDFSVVGVDDDPVAEALGLTTLRHPYEESGRLAVRALRTLLEDPAAPVGDQRLGLELIPRETTAPVSP</sequence>
<accession>A0A4R4ZYQ6</accession>
<dbReference type="Pfam" id="PF00356">
    <property type="entry name" value="LacI"/>
    <property type="match status" value="1"/>
</dbReference>
<dbReference type="PROSITE" id="PS00356">
    <property type="entry name" value="HTH_LACI_1"/>
    <property type="match status" value="1"/>
</dbReference>
<dbReference type="OrthoDB" id="37081at2"/>
<proteinExistence type="predicted"/>
<dbReference type="EMBL" id="SMLB01000069">
    <property type="protein sequence ID" value="TDD64411.1"/>
    <property type="molecule type" value="Genomic_DNA"/>
</dbReference>
<reference evidence="7 8" key="1">
    <citation type="submission" date="2019-02" db="EMBL/GenBank/DDBJ databases">
        <title>Draft genome sequences of novel Actinobacteria.</title>
        <authorList>
            <person name="Sahin N."/>
            <person name="Ay H."/>
            <person name="Saygin H."/>
        </authorList>
    </citation>
    <scope>NUCLEOTIDE SEQUENCE [LARGE SCALE GENOMIC DNA]</scope>
    <source>
        <strain evidence="7 8">8K307</strain>
    </source>
</reference>
<feature type="region of interest" description="Disordered" evidence="5">
    <location>
        <begin position="1"/>
        <end position="59"/>
    </location>
</feature>
<dbReference type="GO" id="GO:0000976">
    <property type="term" value="F:transcription cis-regulatory region binding"/>
    <property type="evidence" value="ECO:0007669"/>
    <property type="project" value="TreeGrafter"/>
</dbReference>
<evidence type="ECO:0000256" key="2">
    <source>
        <dbReference type="ARBA" id="ARBA00023015"/>
    </source>
</evidence>
<dbReference type="Gene3D" id="1.10.260.40">
    <property type="entry name" value="lambda repressor-like DNA-binding domains"/>
    <property type="match status" value="1"/>
</dbReference>
<dbReference type="SMART" id="SM00354">
    <property type="entry name" value="HTH_LACI"/>
    <property type="match status" value="1"/>
</dbReference>